<keyword evidence="3" id="KW-1185">Reference proteome</keyword>
<evidence type="ECO:0000313" key="2">
    <source>
        <dbReference type="EMBL" id="QDQ25957.1"/>
    </source>
</evidence>
<sequence length="411" mass="45724">MPAEPGRRGRGICCTALALAVFWSGSAMAEEELFAEELGSREGRLGGVLKLGTTLVDQPEQDRAFLSSGFARLTYEQPVAETGKLVAHGQLDFLAATRSDLYRTMASQPGPVDRSLTLHRRLDHGGQHRVSVGFDWLYYQHDWQGGRLTLGRQPVSLTLGRIWSPADQLAPFQPADLERLYKPGVDGLRLTVFTNPQLTLNSIVTSAKTADGSHANFLQTFDWAGDASKSMLLLAYRDGQTSLALGRQQNDAVAGADLYGELAATWLDGRGERLWQRKRVVRAVVGLNRKVAENTVLNLEYFYQSFGETEPARYAEFERRAAATDLPAMGIGRHKLGVALSRQISTVLNVEGQWQWNLNDHSSALSGLLKYSLQKDLELRAAFSQSLGGKRREGEYRREANAWQLGLFYYW</sequence>
<dbReference type="Proteomes" id="UP000317550">
    <property type="component" value="Chromosome"/>
</dbReference>
<feature type="signal peptide" evidence="1">
    <location>
        <begin position="1"/>
        <end position="29"/>
    </location>
</feature>
<reference evidence="3" key="1">
    <citation type="submission" date="2019-07" db="EMBL/GenBank/DDBJ databases">
        <title>Chitinimonas sp. nov., isolated from Ny-Alesund, arctica soil.</title>
        <authorList>
            <person name="Xu Q."/>
            <person name="Peng F."/>
        </authorList>
    </citation>
    <scope>NUCLEOTIDE SEQUENCE [LARGE SCALE GENOMIC DNA]</scope>
    <source>
        <strain evidence="3">R3-44</strain>
    </source>
</reference>
<proteinExistence type="predicted"/>
<accession>A0A516SCS9</accession>
<gene>
    <name evidence="2" type="ORF">FNU76_06085</name>
</gene>
<dbReference type="AlphaFoldDB" id="A0A516SCS9"/>
<organism evidence="2 3">
    <name type="scientific">Chitinimonas arctica</name>
    <dbReference type="NCBI Taxonomy" id="2594795"/>
    <lineage>
        <taxon>Bacteria</taxon>
        <taxon>Pseudomonadati</taxon>
        <taxon>Pseudomonadota</taxon>
        <taxon>Betaproteobacteria</taxon>
        <taxon>Neisseriales</taxon>
        <taxon>Chitinibacteraceae</taxon>
        <taxon>Chitinimonas</taxon>
    </lineage>
</organism>
<dbReference type="KEGG" id="cari:FNU76_06085"/>
<feature type="chain" id="PRO_5027627724" description="Alginate export domain-containing protein" evidence="1">
    <location>
        <begin position="30"/>
        <end position="411"/>
    </location>
</feature>
<evidence type="ECO:0008006" key="4">
    <source>
        <dbReference type="Google" id="ProtNLM"/>
    </source>
</evidence>
<dbReference type="RefSeq" id="WP_143856880.1">
    <property type="nucleotide sequence ID" value="NZ_CP041730.1"/>
</dbReference>
<name>A0A516SCS9_9NEIS</name>
<dbReference type="EMBL" id="CP041730">
    <property type="protein sequence ID" value="QDQ25957.1"/>
    <property type="molecule type" value="Genomic_DNA"/>
</dbReference>
<evidence type="ECO:0000313" key="3">
    <source>
        <dbReference type="Proteomes" id="UP000317550"/>
    </source>
</evidence>
<evidence type="ECO:0000256" key="1">
    <source>
        <dbReference type="SAM" id="SignalP"/>
    </source>
</evidence>
<dbReference type="OrthoDB" id="6284745at2"/>
<keyword evidence="1" id="KW-0732">Signal</keyword>
<protein>
    <recommendedName>
        <fullName evidence="4">Alginate export domain-containing protein</fullName>
    </recommendedName>
</protein>